<sequence length="313" mass="35655">MDNVRKRPSDGALNEDLQSKRQRTADSESQSTMPIEIISPEKPCEVVKFPDLGRDGLRRSIGLVLNHIGFDATTSDALESFTEVVETYTTEFVMSLQRMANAARRNEPVPEDFELILRQHNVPLSTLKLHLKHPIPKEQLEPSYYDPITEDVAYLQKPPPYLGEELSGEKAKNERPWIPKHFPPFPSDYTYKYTEAQPVVDWSKQQAQAEIDAKKSELALRRINRAARISQQKELKAMAELDPVTRSRHVAWEGMMEEFIPQAQAQVGSSSSAPEIADHSTIVDFGAKYARKDMPKNSRRAKTNFFDKDPFAE</sequence>
<accession>A0ACB9YW18</accession>
<protein>
    <submittedName>
        <fullName evidence="1">Uncharacterized protein</fullName>
    </submittedName>
</protein>
<gene>
    <name evidence="1" type="ORF">F4820DRAFT_426721</name>
</gene>
<evidence type="ECO:0000313" key="1">
    <source>
        <dbReference type="EMBL" id="KAI4863543.1"/>
    </source>
</evidence>
<dbReference type="Proteomes" id="UP001497700">
    <property type="component" value="Unassembled WGS sequence"/>
</dbReference>
<reference evidence="1 2" key="1">
    <citation type="journal article" date="2022" name="New Phytol.">
        <title>Ecological generalism drives hyperdiversity of secondary metabolite gene clusters in xylarialean endophytes.</title>
        <authorList>
            <person name="Franco M.E.E."/>
            <person name="Wisecaver J.H."/>
            <person name="Arnold A.E."/>
            <person name="Ju Y.M."/>
            <person name="Slot J.C."/>
            <person name="Ahrendt S."/>
            <person name="Moore L.P."/>
            <person name="Eastman K.E."/>
            <person name="Scott K."/>
            <person name="Konkel Z."/>
            <person name="Mondo S.J."/>
            <person name="Kuo A."/>
            <person name="Hayes R.D."/>
            <person name="Haridas S."/>
            <person name="Andreopoulos B."/>
            <person name="Riley R."/>
            <person name="LaButti K."/>
            <person name="Pangilinan J."/>
            <person name="Lipzen A."/>
            <person name="Amirebrahimi M."/>
            <person name="Yan J."/>
            <person name="Adam C."/>
            <person name="Keymanesh K."/>
            <person name="Ng V."/>
            <person name="Louie K."/>
            <person name="Northen T."/>
            <person name="Drula E."/>
            <person name="Henrissat B."/>
            <person name="Hsieh H.M."/>
            <person name="Youens-Clark K."/>
            <person name="Lutzoni F."/>
            <person name="Miadlikowska J."/>
            <person name="Eastwood D.C."/>
            <person name="Hamelin R.C."/>
            <person name="Grigoriev I.V."/>
            <person name="U'Ren J.M."/>
        </authorList>
    </citation>
    <scope>NUCLEOTIDE SEQUENCE [LARGE SCALE GENOMIC DNA]</scope>
    <source>
        <strain evidence="1 2">CBS 119005</strain>
    </source>
</reference>
<evidence type="ECO:0000313" key="2">
    <source>
        <dbReference type="Proteomes" id="UP001497700"/>
    </source>
</evidence>
<proteinExistence type="predicted"/>
<name>A0ACB9YW18_9PEZI</name>
<comment type="caution">
    <text evidence="1">The sequence shown here is derived from an EMBL/GenBank/DDBJ whole genome shotgun (WGS) entry which is preliminary data.</text>
</comment>
<organism evidence="1 2">
    <name type="scientific">Hypoxylon rubiginosum</name>
    <dbReference type="NCBI Taxonomy" id="110542"/>
    <lineage>
        <taxon>Eukaryota</taxon>
        <taxon>Fungi</taxon>
        <taxon>Dikarya</taxon>
        <taxon>Ascomycota</taxon>
        <taxon>Pezizomycotina</taxon>
        <taxon>Sordariomycetes</taxon>
        <taxon>Xylariomycetidae</taxon>
        <taxon>Xylariales</taxon>
        <taxon>Hypoxylaceae</taxon>
        <taxon>Hypoxylon</taxon>
    </lineage>
</organism>
<dbReference type="EMBL" id="MU393502">
    <property type="protein sequence ID" value="KAI4863543.1"/>
    <property type="molecule type" value="Genomic_DNA"/>
</dbReference>
<keyword evidence="2" id="KW-1185">Reference proteome</keyword>